<feature type="domain" description="N-acetyltransferase" evidence="1">
    <location>
        <begin position="1"/>
        <end position="146"/>
    </location>
</feature>
<protein>
    <submittedName>
        <fullName evidence="2">GNAT family N-acetyltransferase</fullName>
        <ecNumber evidence="2">2.3.-.-</ecNumber>
    </submittedName>
</protein>
<reference evidence="3" key="1">
    <citation type="journal article" date="2019" name="Int. J. Syst. Evol. Microbiol.">
        <title>The Global Catalogue of Microorganisms (GCM) 10K type strain sequencing project: providing services to taxonomists for standard genome sequencing and annotation.</title>
        <authorList>
            <consortium name="The Broad Institute Genomics Platform"/>
            <consortium name="The Broad Institute Genome Sequencing Center for Infectious Disease"/>
            <person name="Wu L."/>
            <person name="Ma J."/>
        </authorList>
    </citation>
    <scope>NUCLEOTIDE SEQUENCE [LARGE SCALE GENOMIC DNA]</scope>
    <source>
        <strain evidence="3">CGMCC 4.1621</strain>
    </source>
</reference>
<proteinExistence type="predicted"/>
<name>A0ABW2EL22_9BACI</name>
<evidence type="ECO:0000259" key="1">
    <source>
        <dbReference type="PROSITE" id="PS51186"/>
    </source>
</evidence>
<sequence length="146" mass="16730">MYISHATREEIDEILPRVGDSLEEGSRGYYEVEQDKASRMMQEVLQKEDGQVLVVKEDSQVVGWILYGQQKDSFTGESIGFIYDLFVFENYREQGFAEALINKAMTDLKIQGMASVRLVVYAGNYAKNLYEKLGFTDNRTVMTKTL</sequence>
<comment type="caution">
    <text evidence="2">The sequence shown here is derived from an EMBL/GenBank/DDBJ whole genome shotgun (WGS) entry which is preliminary data.</text>
</comment>
<dbReference type="EMBL" id="JBHSZV010000037">
    <property type="protein sequence ID" value="MFC7063059.1"/>
    <property type="molecule type" value="Genomic_DNA"/>
</dbReference>
<dbReference type="SUPFAM" id="SSF55729">
    <property type="entry name" value="Acyl-CoA N-acyltransferases (Nat)"/>
    <property type="match status" value="1"/>
</dbReference>
<dbReference type="PANTHER" id="PTHR43617">
    <property type="entry name" value="L-AMINO ACID N-ACETYLTRANSFERASE"/>
    <property type="match status" value="1"/>
</dbReference>
<dbReference type="GO" id="GO:0016746">
    <property type="term" value="F:acyltransferase activity"/>
    <property type="evidence" value="ECO:0007669"/>
    <property type="project" value="UniProtKB-KW"/>
</dbReference>
<evidence type="ECO:0000313" key="3">
    <source>
        <dbReference type="Proteomes" id="UP001596410"/>
    </source>
</evidence>
<keyword evidence="2" id="KW-0012">Acyltransferase</keyword>
<keyword evidence="3" id="KW-1185">Reference proteome</keyword>
<gene>
    <name evidence="2" type="ORF">ACFQIC_14615</name>
</gene>
<dbReference type="Proteomes" id="UP001596410">
    <property type="component" value="Unassembled WGS sequence"/>
</dbReference>
<dbReference type="InterPro" id="IPR000182">
    <property type="entry name" value="GNAT_dom"/>
</dbReference>
<organism evidence="2 3">
    <name type="scientific">Halobacillus seohaensis</name>
    <dbReference type="NCBI Taxonomy" id="447421"/>
    <lineage>
        <taxon>Bacteria</taxon>
        <taxon>Bacillati</taxon>
        <taxon>Bacillota</taxon>
        <taxon>Bacilli</taxon>
        <taxon>Bacillales</taxon>
        <taxon>Bacillaceae</taxon>
        <taxon>Halobacillus</taxon>
    </lineage>
</organism>
<dbReference type="Gene3D" id="3.40.630.30">
    <property type="match status" value="1"/>
</dbReference>
<accession>A0ABW2EL22</accession>
<keyword evidence="2" id="KW-0808">Transferase</keyword>
<dbReference type="CDD" id="cd04301">
    <property type="entry name" value="NAT_SF"/>
    <property type="match status" value="1"/>
</dbReference>
<dbReference type="PANTHER" id="PTHR43617:SF38">
    <property type="entry name" value="N-ACETYLTRANSFERASE DOMAIN-CONTAINING PROTEIN"/>
    <property type="match status" value="1"/>
</dbReference>
<dbReference type="RefSeq" id="WP_204708790.1">
    <property type="nucleotide sequence ID" value="NZ_JBHSZV010000037.1"/>
</dbReference>
<dbReference type="InterPro" id="IPR050276">
    <property type="entry name" value="MshD_Acetyltransferase"/>
</dbReference>
<dbReference type="Pfam" id="PF00583">
    <property type="entry name" value="Acetyltransf_1"/>
    <property type="match status" value="1"/>
</dbReference>
<dbReference type="PROSITE" id="PS51186">
    <property type="entry name" value="GNAT"/>
    <property type="match status" value="1"/>
</dbReference>
<evidence type="ECO:0000313" key="2">
    <source>
        <dbReference type="EMBL" id="MFC7063059.1"/>
    </source>
</evidence>
<dbReference type="InterPro" id="IPR016181">
    <property type="entry name" value="Acyl_CoA_acyltransferase"/>
</dbReference>
<dbReference type="EC" id="2.3.-.-" evidence="2"/>